<name>A0A2T0QWU6_9ACTN</name>
<protein>
    <submittedName>
        <fullName evidence="1">Uncharacterized protein</fullName>
    </submittedName>
</protein>
<gene>
    <name evidence="1" type="ORF">CLV37_11924</name>
</gene>
<reference evidence="1 2" key="1">
    <citation type="submission" date="2018-03" db="EMBL/GenBank/DDBJ databases">
        <title>Genomic Encyclopedia of Archaeal and Bacterial Type Strains, Phase II (KMG-II): from individual species to whole genera.</title>
        <authorList>
            <person name="Goeker M."/>
        </authorList>
    </citation>
    <scope>NUCLEOTIDE SEQUENCE [LARGE SCALE GENOMIC DNA]</scope>
    <source>
        <strain evidence="1 2">DSM 19711</strain>
    </source>
</reference>
<organism evidence="1 2">
    <name type="scientific">Kineococcus rhizosphaerae</name>
    <dbReference type="NCBI Taxonomy" id="559628"/>
    <lineage>
        <taxon>Bacteria</taxon>
        <taxon>Bacillati</taxon>
        <taxon>Actinomycetota</taxon>
        <taxon>Actinomycetes</taxon>
        <taxon>Kineosporiales</taxon>
        <taxon>Kineosporiaceae</taxon>
        <taxon>Kineococcus</taxon>
    </lineage>
</organism>
<dbReference type="Proteomes" id="UP000238083">
    <property type="component" value="Unassembled WGS sequence"/>
</dbReference>
<keyword evidence="2" id="KW-1185">Reference proteome</keyword>
<proteinExistence type="predicted"/>
<dbReference type="EMBL" id="PVZF01000019">
    <property type="protein sequence ID" value="PRY09916.1"/>
    <property type="molecule type" value="Genomic_DNA"/>
</dbReference>
<accession>A0A2T0QWU6</accession>
<comment type="caution">
    <text evidence="1">The sequence shown here is derived from an EMBL/GenBank/DDBJ whole genome shotgun (WGS) entry which is preliminary data.</text>
</comment>
<sequence length="169" mass="17650">MAVAALAPLLLLSGTHSHRTAQDGASLTAPATAPPVQRIPADCYLTSSFTYSSIEAGVADLDAAQTDLAVWAKQIDTSLAAHPSLRTSDLPDRARAVLALSQPQAQRTKSVNGAYITAFNAQGQMIARASYGRPGEARWTPTPGHGYLLEDLTFAITPEMGGKSCSTPG</sequence>
<evidence type="ECO:0000313" key="1">
    <source>
        <dbReference type="EMBL" id="PRY09916.1"/>
    </source>
</evidence>
<evidence type="ECO:0000313" key="2">
    <source>
        <dbReference type="Proteomes" id="UP000238083"/>
    </source>
</evidence>
<dbReference type="AlphaFoldDB" id="A0A2T0QWU6"/>